<keyword evidence="2" id="KW-1133">Transmembrane helix</keyword>
<feature type="region of interest" description="Disordered" evidence="1">
    <location>
        <begin position="35"/>
        <end position="56"/>
    </location>
</feature>
<keyword evidence="2" id="KW-0812">Transmembrane</keyword>
<comment type="caution">
    <text evidence="3">The sequence shown here is derived from an EMBL/GenBank/DDBJ whole genome shotgun (WGS) entry which is preliminary data.</text>
</comment>
<feature type="compositionally biased region" description="Low complexity" evidence="1">
    <location>
        <begin position="1023"/>
        <end position="1042"/>
    </location>
</feature>
<feature type="region of interest" description="Disordered" evidence="1">
    <location>
        <begin position="361"/>
        <end position="392"/>
    </location>
</feature>
<sequence length="1077" mass="107155">MPYLKSTSTAALLLSTTFASGYRIRHSRDESIASPWTWSNSSGSTATDTSTPAVPTNPIVFQTPSSTLLGTAISPALFPTSPQIVRGNRSHHGIVGVFPQNQTAAGNGSNNSACTINISGATIEKWYTSEFIWPTLYFTPQLIDSSLTYAINKADEFNVTTALSWALGLAVVTTMSWNTDLSSSVIQFIPTTASGPIAAATSVLSISQFSPVPTGPLTEPDLVESLALNITTPPTVTITGPSNTAYIAPSGTPFVQFSQYQVERLETATDALGSVVYTRATKTYNISDTFAFDYRGNTLDDLSTATGDVPTNFIAQIPDSTCVPGTYTGSVTVLFVVNIVYSLHARGNMVHLESSVGPLVPPGPQSKANIETSAPVEAPQPLPPAPTSAHQTGLTGNEIAALLALFQHFAVNIAHVESSVAKVDFPSLVLMGTETSDAEADSPPAPTAANGNGASQNGGSGSQNAQHRGQDGPGSDSPSPVIVIGGDSFAMGSSSAFVIGQQTLAPGGPAIAVGGTTISLAPSATAVVVNGVSSPLPDAAKAAPNPPIITVGSNAYTTNAATQYYLGPGQILTPGGAANVEGTVVSLGPSASYVVVGGSTQAFQSAMITAAPAIAAGEFFAIGGQALAPGGNVVLGGTTISLDSGGSTLVVNGYSGALGGIAANQPVISAAGSNYAAVDGTSFVIGGQTLTPGGRITAAGTTLSLDASDQSIYVNGVPSAISKGYPFSTLYPAITFQGTTIAPNAQSVGSSPTYTIGGATLTPGGRVVVSGTTLSLAPFATALIINGATSTLNPAVLTSLPAIPLGSTSLSPILGPGRTYVIGSQTLTPGGRITVFGTTLSLLSTPTAVVINGATYALSALPASAAAPAPTNAPLLTFAGHTYTALSGGSGAQPTYIIGSQTLTAGGSIVLGSGTTISLAPLATALVINGATTPLFPATATAAAAASNTRSKRPELTIGASTYTALPAGSPGAVPTFVINGVTLAPGGTVVLGPGSTVVLQTASDGAAVAVVAGVTTETFATGPTHTGASATAEAAAGATETGKGKGKKSVAAAAAAEAWVVVLGLWGFMGGVFWLL</sequence>
<accession>A0ABR1MCG1</accession>
<name>A0ABR1MCG1_9PEZI</name>
<keyword evidence="4" id="KW-1185">Reference proteome</keyword>
<keyword evidence="2" id="KW-0472">Membrane</keyword>
<dbReference type="EMBL" id="JBBPDW010000016">
    <property type="protein sequence ID" value="KAK7545837.1"/>
    <property type="molecule type" value="Genomic_DNA"/>
</dbReference>
<feature type="region of interest" description="Disordered" evidence="1">
    <location>
        <begin position="435"/>
        <end position="483"/>
    </location>
</feature>
<feature type="region of interest" description="Disordered" evidence="1">
    <location>
        <begin position="1023"/>
        <end position="1045"/>
    </location>
</feature>
<dbReference type="Proteomes" id="UP001365128">
    <property type="component" value="Unassembled WGS sequence"/>
</dbReference>
<evidence type="ECO:0000313" key="3">
    <source>
        <dbReference type="EMBL" id="KAK7545837.1"/>
    </source>
</evidence>
<reference evidence="3 4" key="1">
    <citation type="submission" date="2024-04" db="EMBL/GenBank/DDBJ databases">
        <title>Phyllosticta paracitricarpa is synonymous to the EU quarantine fungus P. citricarpa based on phylogenomic analyses.</title>
        <authorList>
            <consortium name="Lawrence Berkeley National Laboratory"/>
            <person name="Van Ingen-Buijs V.A."/>
            <person name="Van Westerhoven A.C."/>
            <person name="Haridas S."/>
            <person name="Skiadas P."/>
            <person name="Martin F."/>
            <person name="Groenewald J.Z."/>
            <person name="Crous P.W."/>
            <person name="Seidl M.F."/>
        </authorList>
    </citation>
    <scope>NUCLEOTIDE SEQUENCE [LARGE SCALE GENOMIC DNA]</scope>
    <source>
        <strain evidence="3 4">CBS 122670</strain>
    </source>
</reference>
<gene>
    <name evidence="3" type="ORF">IWX46DRAFT_92761</name>
</gene>
<evidence type="ECO:0000256" key="1">
    <source>
        <dbReference type="SAM" id="MobiDB-lite"/>
    </source>
</evidence>
<proteinExistence type="predicted"/>
<feature type="transmembrane region" description="Helical" evidence="2">
    <location>
        <begin position="1059"/>
        <end position="1076"/>
    </location>
</feature>
<evidence type="ECO:0000313" key="4">
    <source>
        <dbReference type="Proteomes" id="UP001365128"/>
    </source>
</evidence>
<protein>
    <submittedName>
        <fullName evidence="3">Uncharacterized protein</fullName>
    </submittedName>
</protein>
<evidence type="ECO:0000256" key="2">
    <source>
        <dbReference type="SAM" id="Phobius"/>
    </source>
</evidence>
<organism evidence="3 4">
    <name type="scientific">Phyllosticta citricarpa</name>
    <dbReference type="NCBI Taxonomy" id="55181"/>
    <lineage>
        <taxon>Eukaryota</taxon>
        <taxon>Fungi</taxon>
        <taxon>Dikarya</taxon>
        <taxon>Ascomycota</taxon>
        <taxon>Pezizomycotina</taxon>
        <taxon>Dothideomycetes</taxon>
        <taxon>Dothideomycetes incertae sedis</taxon>
        <taxon>Botryosphaeriales</taxon>
        <taxon>Phyllostictaceae</taxon>
        <taxon>Phyllosticta</taxon>
    </lineage>
</organism>